<evidence type="ECO:0000256" key="3">
    <source>
        <dbReference type="ARBA" id="ARBA00023163"/>
    </source>
</evidence>
<evidence type="ECO:0000313" key="8">
    <source>
        <dbReference type="Proteomes" id="UP001210380"/>
    </source>
</evidence>
<keyword evidence="1" id="KW-0805">Transcription regulation</keyword>
<dbReference type="Gene3D" id="1.10.357.10">
    <property type="entry name" value="Tetracycline Repressor, domain 2"/>
    <property type="match status" value="1"/>
</dbReference>
<feature type="region of interest" description="Disordered" evidence="5">
    <location>
        <begin position="1"/>
        <end position="25"/>
    </location>
</feature>
<dbReference type="InterPro" id="IPR050109">
    <property type="entry name" value="HTH-type_TetR-like_transc_reg"/>
</dbReference>
<proteinExistence type="predicted"/>
<evidence type="ECO:0000259" key="6">
    <source>
        <dbReference type="PROSITE" id="PS50977"/>
    </source>
</evidence>
<evidence type="ECO:0000313" key="7">
    <source>
        <dbReference type="EMBL" id="MDA3626068.1"/>
    </source>
</evidence>
<dbReference type="InterPro" id="IPR001647">
    <property type="entry name" value="HTH_TetR"/>
</dbReference>
<dbReference type="RefSeq" id="WP_270948653.1">
    <property type="nucleotide sequence ID" value="NZ_JAQGLA010000013.1"/>
</dbReference>
<keyword evidence="3" id="KW-0804">Transcription</keyword>
<organism evidence="7 8">
    <name type="scientific">Saccharopolyspora oryzae</name>
    <dbReference type="NCBI Taxonomy" id="2997343"/>
    <lineage>
        <taxon>Bacteria</taxon>
        <taxon>Bacillati</taxon>
        <taxon>Actinomycetota</taxon>
        <taxon>Actinomycetes</taxon>
        <taxon>Pseudonocardiales</taxon>
        <taxon>Pseudonocardiaceae</taxon>
        <taxon>Saccharopolyspora</taxon>
    </lineage>
</organism>
<evidence type="ECO:0000256" key="4">
    <source>
        <dbReference type="PROSITE-ProRule" id="PRU00335"/>
    </source>
</evidence>
<feature type="DNA-binding region" description="H-T-H motif" evidence="4">
    <location>
        <begin position="39"/>
        <end position="58"/>
    </location>
</feature>
<gene>
    <name evidence="7" type="ORF">OU415_11530</name>
</gene>
<dbReference type="SUPFAM" id="SSF46689">
    <property type="entry name" value="Homeodomain-like"/>
    <property type="match status" value="1"/>
</dbReference>
<protein>
    <submittedName>
        <fullName evidence="7">Helix-turn-helix domain containing protein</fullName>
    </submittedName>
</protein>
<reference evidence="7 8" key="1">
    <citation type="submission" date="2022-11" db="EMBL/GenBank/DDBJ databases">
        <title>Draft genome sequence of Saccharopolyspora sp. WRP15-2 isolated from rhizosphere soils of wild rice in Thailand.</title>
        <authorList>
            <person name="Duangmal K."/>
            <person name="Kammanee S."/>
            <person name="Muangham S."/>
        </authorList>
    </citation>
    <scope>NUCLEOTIDE SEQUENCE [LARGE SCALE GENOMIC DNA]</scope>
    <source>
        <strain evidence="7 8">WRP15-2</strain>
    </source>
</reference>
<keyword evidence="2 4" id="KW-0238">DNA-binding</keyword>
<comment type="caution">
    <text evidence="7">The sequence shown here is derived from an EMBL/GenBank/DDBJ whole genome shotgun (WGS) entry which is preliminary data.</text>
</comment>
<dbReference type="PROSITE" id="PS50977">
    <property type="entry name" value="HTH_TETR_2"/>
    <property type="match status" value="1"/>
</dbReference>
<keyword evidence="8" id="KW-1185">Reference proteome</keyword>
<dbReference type="Pfam" id="PF00440">
    <property type="entry name" value="TetR_N"/>
    <property type="match status" value="1"/>
</dbReference>
<dbReference type="EMBL" id="JAQGLA010000013">
    <property type="protein sequence ID" value="MDA3626068.1"/>
    <property type="molecule type" value="Genomic_DNA"/>
</dbReference>
<dbReference type="PANTHER" id="PTHR30055">
    <property type="entry name" value="HTH-TYPE TRANSCRIPTIONAL REGULATOR RUTR"/>
    <property type="match status" value="1"/>
</dbReference>
<name>A0ABT4UWH4_9PSEU</name>
<dbReference type="InterPro" id="IPR009057">
    <property type="entry name" value="Homeodomain-like_sf"/>
</dbReference>
<evidence type="ECO:0000256" key="5">
    <source>
        <dbReference type="SAM" id="MobiDB-lite"/>
    </source>
</evidence>
<dbReference type="PANTHER" id="PTHR30055:SF234">
    <property type="entry name" value="HTH-TYPE TRANSCRIPTIONAL REGULATOR BETI"/>
    <property type="match status" value="1"/>
</dbReference>
<dbReference type="Proteomes" id="UP001210380">
    <property type="component" value="Unassembled WGS sequence"/>
</dbReference>
<evidence type="ECO:0000256" key="1">
    <source>
        <dbReference type="ARBA" id="ARBA00023015"/>
    </source>
</evidence>
<accession>A0ABT4UWH4</accession>
<sequence>MSTGDFQEAVHGRARQRQPGNGLPSHLRSFYVNAYDGASMRDIAKAGGVTPAAIYHYYASKQELLMDIIGRFMQQSIETTRAAIAGAGQALARKM</sequence>
<feature type="domain" description="HTH tetR-type" evidence="6">
    <location>
        <begin position="16"/>
        <end position="76"/>
    </location>
</feature>
<evidence type="ECO:0000256" key="2">
    <source>
        <dbReference type="ARBA" id="ARBA00023125"/>
    </source>
</evidence>